<accession>A0A0F9GGV5</accession>
<protein>
    <submittedName>
        <fullName evidence="2">Uncharacterized protein</fullName>
    </submittedName>
</protein>
<evidence type="ECO:0000256" key="1">
    <source>
        <dbReference type="SAM" id="Coils"/>
    </source>
</evidence>
<reference evidence="2" key="1">
    <citation type="journal article" date="2015" name="Nature">
        <title>Complex archaea that bridge the gap between prokaryotes and eukaryotes.</title>
        <authorList>
            <person name="Spang A."/>
            <person name="Saw J.H."/>
            <person name="Jorgensen S.L."/>
            <person name="Zaremba-Niedzwiedzka K."/>
            <person name="Martijn J."/>
            <person name="Lind A.E."/>
            <person name="van Eijk R."/>
            <person name="Schleper C."/>
            <person name="Guy L."/>
            <person name="Ettema T.J."/>
        </authorList>
    </citation>
    <scope>NUCLEOTIDE SEQUENCE</scope>
</reference>
<feature type="coiled-coil region" evidence="1">
    <location>
        <begin position="90"/>
        <end position="124"/>
    </location>
</feature>
<comment type="caution">
    <text evidence="2">The sequence shown here is derived from an EMBL/GenBank/DDBJ whole genome shotgun (WGS) entry which is preliminary data.</text>
</comment>
<organism evidence="2">
    <name type="scientific">marine sediment metagenome</name>
    <dbReference type="NCBI Taxonomy" id="412755"/>
    <lineage>
        <taxon>unclassified sequences</taxon>
        <taxon>metagenomes</taxon>
        <taxon>ecological metagenomes</taxon>
    </lineage>
</organism>
<dbReference type="AlphaFoldDB" id="A0A0F9GGV5"/>
<keyword evidence="1" id="KW-0175">Coiled coil</keyword>
<gene>
    <name evidence="2" type="ORF">LCGC14_1829070</name>
</gene>
<proteinExistence type="predicted"/>
<evidence type="ECO:0000313" key="2">
    <source>
        <dbReference type="EMBL" id="KKL97973.1"/>
    </source>
</evidence>
<dbReference type="EMBL" id="LAZR01018034">
    <property type="protein sequence ID" value="KKL97973.1"/>
    <property type="molecule type" value="Genomic_DNA"/>
</dbReference>
<name>A0A0F9GGV5_9ZZZZ</name>
<sequence>MLDAYKPDSFDYCMGCLMDTYESDHIVLGPLSENELIEEIARIEAVELRVNEEGYNINYSIYQPIMVVSYEKREIIDSKASLLGKEIKEKRKKEKSKLEWQKKKDALEKEKQEELAIFKKLKEKYGPA</sequence>